<organism evidence="1 2">
    <name type="scientific">Periconia digitata</name>
    <dbReference type="NCBI Taxonomy" id="1303443"/>
    <lineage>
        <taxon>Eukaryota</taxon>
        <taxon>Fungi</taxon>
        <taxon>Dikarya</taxon>
        <taxon>Ascomycota</taxon>
        <taxon>Pezizomycotina</taxon>
        <taxon>Dothideomycetes</taxon>
        <taxon>Pleosporomycetidae</taxon>
        <taxon>Pleosporales</taxon>
        <taxon>Massarineae</taxon>
        <taxon>Periconiaceae</taxon>
        <taxon>Periconia</taxon>
    </lineage>
</organism>
<proteinExistence type="predicted"/>
<dbReference type="EMBL" id="CAOQHR010000009">
    <property type="protein sequence ID" value="CAI6339368.1"/>
    <property type="molecule type" value="Genomic_DNA"/>
</dbReference>
<gene>
    <name evidence="1" type="ORF">PDIGIT_LOCUS12525</name>
</gene>
<name>A0A9W4UMF0_9PLEO</name>
<reference evidence="1" key="1">
    <citation type="submission" date="2023-01" db="EMBL/GenBank/DDBJ databases">
        <authorList>
            <person name="Van Ghelder C."/>
            <person name="Rancurel C."/>
        </authorList>
    </citation>
    <scope>NUCLEOTIDE SEQUENCE</scope>
    <source>
        <strain evidence="1">CNCM I-4278</strain>
    </source>
</reference>
<dbReference type="Proteomes" id="UP001152607">
    <property type="component" value="Unassembled WGS sequence"/>
</dbReference>
<keyword evidence="2" id="KW-1185">Reference proteome</keyword>
<protein>
    <submittedName>
        <fullName evidence="1">Uncharacterized protein</fullName>
    </submittedName>
</protein>
<evidence type="ECO:0000313" key="1">
    <source>
        <dbReference type="EMBL" id="CAI6339368.1"/>
    </source>
</evidence>
<sequence>MPCCAACRCMHDDYMVPGGRRRLLYSACSSCWSLLHQKDSAPCGPTSEVRR</sequence>
<accession>A0A9W4UMF0</accession>
<evidence type="ECO:0000313" key="2">
    <source>
        <dbReference type="Proteomes" id="UP001152607"/>
    </source>
</evidence>
<comment type="caution">
    <text evidence="1">The sequence shown here is derived from an EMBL/GenBank/DDBJ whole genome shotgun (WGS) entry which is preliminary data.</text>
</comment>
<dbReference type="AlphaFoldDB" id="A0A9W4UMF0"/>